<dbReference type="AlphaFoldDB" id="A0A8S1DT90"/>
<dbReference type="SUPFAM" id="SSF140996">
    <property type="entry name" value="Hermes dimerisation domain"/>
    <property type="match status" value="1"/>
</dbReference>
<dbReference type="OrthoDB" id="6619648at2759"/>
<accession>A0A8S1DT90</accession>
<keyword evidence="2" id="KW-1185">Reference proteome</keyword>
<organism evidence="1 2">
    <name type="scientific">Cloeon dipterum</name>
    <dbReference type="NCBI Taxonomy" id="197152"/>
    <lineage>
        <taxon>Eukaryota</taxon>
        <taxon>Metazoa</taxon>
        <taxon>Ecdysozoa</taxon>
        <taxon>Arthropoda</taxon>
        <taxon>Hexapoda</taxon>
        <taxon>Insecta</taxon>
        <taxon>Pterygota</taxon>
        <taxon>Palaeoptera</taxon>
        <taxon>Ephemeroptera</taxon>
        <taxon>Pisciforma</taxon>
        <taxon>Baetidae</taxon>
        <taxon>Cloeon</taxon>
    </lineage>
</organism>
<proteinExistence type="predicted"/>
<protein>
    <submittedName>
        <fullName evidence="1">Uncharacterized protein</fullName>
    </submittedName>
</protein>
<sequence>MKSRKCSCCCHVAKRRQKHYLKDQIAQANRLLVMALIVLANLPFSLVESEALKQLLQFFAPWSKIPCRKSLCKLIDEAYLKGQQLCQGFT</sequence>
<comment type="caution">
    <text evidence="1">The sequence shown here is derived from an EMBL/GenBank/DDBJ whole genome shotgun (WGS) entry which is preliminary data.</text>
</comment>
<dbReference type="EMBL" id="CADEPI010000535">
    <property type="protein sequence ID" value="CAB3387091.1"/>
    <property type="molecule type" value="Genomic_DNA"/>
</dbReference>
<evidence type="ECO:0000313" key="1">
    <source>
        <dbReference type="EMBL" id="CAB3387091.1"/>
    </source>
</evidence>
<name>A0A8S1DT90_9INSE</name>
<reference evidence="1 2" key="1">
    <citation type="submission" date="2020-04" db="EMBL/GenBank/DDBJ databases">
        <authorList>
            <person name="Alioto T."/>
            <person name="Alioto T."/>
            <person name="Gomez Garrido J."/>
        </authorList>
    </citation>
    <scope>NUCLEOTIDE SEQUENCE [LARGE SCALE GENOMIC DNA]</scope>
</reference>
<evidence type="ECO:0000313" key="2">
    <source>
        <dbReference type="Proteomes" id="UP000494165"/>
    </source>
</evidence>
<dbReference type="Proteomes" id="UP000494165">
    <property type="component" value="Unassembled WGS sequence"/>
</dbReference>
<gene>
    <name evidence="1" type="ORF">CLODIP_2_CD04374</name>
</gene>